<feature type="domain" description="Nudix hydrolase" evidence="5">
    <location>
        <begin position="4"/>
        <end position="124"/>
    </location>
</feature>
<dbReference type="Gene3D" id="3.90.79.10">
    <property type="entry name" value="Nucleoside Triphosphate Pyrophosphohydrolase"/>
    <property type="match status" value="1"/>
</dbReference>
<dbReference type="GO" id="GO:0016787">
    <property type="term" value="F:hydrolase activity"/>
    <property type="evidence" value="ECO:0007669"/>
    <property type="project" value="UniProtKB-KW"/>
</dbReference>
<sequence length="135" mass="15099">MGQSIHIVSAEVVVMTDDRKVLLIKDPNRGWELPGGKVEAGETLRHAAVREVREESGIEAELTKYCGVHQIVSRNICNHIFLGKPIGGTLTTSEESVEVGYFTIEEALEMIAMEHIKHRLAHCLDEQKHPFLLES</sequence>
<dbReference type="PANTHER" id="PTHR43222">
    <property type="entry name" value="NUDIX HYDROLASE 23"/>
    <property type="match status" value="1"/>
</dbReference>
<dbReference type="InterPro" id="IPR000086">
    <property type="entry name" value="NUDIX_hydrolase_dom"/>
</dbReference>
<dbReference type="PRINTS" id="PR00502">
    <property type="entry name" value="NUDIXFAMILY"/>
</dbReference>
<keyword evidence="7" id="KW-1185">Reference proteome</keyword>
<evidence type="ECO:0000313" key="6">
    <source>
        <dbReference type="EMBL" id="MFD2170630.1"/>
    </source>
</evidence>
<dbReference type="PANTHER" id="PTHR43222:SF2">
    <property type="entry name" value="NUDIX HYDROLASE 23, CHLOROPLASTIC"/>
    <property type="match status" value="1"/>
</dbReference>
<proteinExistence type="inferred from homology"/>
<organism evidence="6 7">
    <name type="scientific">Tumebacillus lipolyticus</name>
    <dbReference type="NCBI Taxonomy" id="1280370"/>
    <lineage>
        <taxon>Bacteria</taxon>
        <taxon>Bacillati</taxon>
        <taxon>Bacillota</taxon>
        <taxon>Bacilli</taxon>
        <taxon>Bacillales</taxon>
        <taxon>Alicyclobacillaceae</taxon>
        <taxon>Tumebacillus</taxon>
    </lineage>
</organism>
<gene>
    <name evidence="6" type="ORF">ACFSOY_11515</name>
</gene>
<evidence type="ECO:0000256" key="4">
    <source>
        <dbReference type="RuleBase" id="RU003476"/>
    </source>
</evidence>
<evidence type="ECO:0000256" key="3">
    <source>
        <dbReference type="ARBA" id="ARBA00022842"/>
    </source>
</evidence>
<dbReference type="CDD" id="cd02883">
    <property type="entry name" value="NUDIX_Hydrolase"/>
    <property type="match status" value="1"/>
</dbReference>
<evidence type="ECO:0000259" key="5">
    <source>
        <dbReference type="PROSITE" id="PS51462"/>
    </source>
</evidence>
<dbReference type="Pfam" id="PF00293">
    <property type="entry name" value="NUDIX"/>
    <property type="match status" value="1"/>
</dbReference>
<dbReference type="PROSITE" id="PS51462">
    <property type="entry name" value="NUDIX"/>
    <property type="match status" value="1"/>
</dbReference>
<dbReference type="InterPro" id="IPR015797">
    <property type="entry name" value="NUDIX_hydrolase-like_dom_sf"/>
</dbReference>
<evidence type="ECO:0000313" key="7">
    <source>
        <dbReference type="Proteomes" id="UP001597343"/>
    </source>
</evidence>
<evidence type="ECO:0000256" key="1">
    <source>
        <dbReference type="ARBA" id="ARBA00001946"/>
    </source>
</evidence>
<accession>A0ABW4ZZL0</accession>
<reference evidence="7" key="1">
    <citation type="journal article" date="2019" name="Int. J. Syst. Evol. Microbiol.">
        <title>The Global Catalogue of Microorganisms (GCM) 10K type strain sequencing project: providing services to taxonomists for standard genome sequencing and annotation.</title>
        <authorList>
            <consortium name="The Broad Institute Genomics Platform"/>
            <consortium name="The Broad Institute Genome Sequencing Center for Infectious Disease"/>
            <person name="Wu L."/>
            <person name="Ma J."/>
        </authorList>
    </citation>
    <scope>NUCLEOTIDE SEQUENCE [LARGE SCALE GENOMIC DNA]</scope>
    <source>
        <strain evidence="7">CGMCC 1.13574</strain>
    </source>
</reference>
<dbReference type="EMBL" id="JBHUIO010000005">
    <property type="protein sequence ID" value="MFD2170630.1"/>
    <property type="molecule type" value="Genomic_DNA"/>
</dbReference>
<keyword evidence="2 4" id="KW-0378">Hydrolase</keyword>
<keyword evidence="3" id="KW-0460">Magnesium</keyword>
<protein>
    <submittedName>
        <fullName evidence="6">NUDIX hydrolase</fullName>
    </submittedName>
</protein>
<dbReference type="SUPFAM" id="SSF55811">
    <property type="entry name" value="Nudix"/>
    <property type="match status" value="1"/>
</dbReference>
<dbReference type="InterPro" id="IPR020084">
    <property type="entry name" value="NUDIX_hydrolase_CS"/>
</dbReference>
<evidence type="ECO:0000256" key="2">
    <source>
        <dbReference type="ARBA" id="ARBA00022801"/>
    </source>
</evidence>
<comment type="cofactor">
    <cofactor evidence="1">
        <name>Mg(2+)</name>
        <dbReference type="ChEBI" id="CHEBI:18420"/>
    </cofactor>
</comment>
<dbReference type="RefSeq" id="WP_386046717.1">
    <property type="nucleotide sequence ID" value="NZ_JBHUIO010000005.1"/>
</dbReference>
<name>A0ABW4ZZL0_9BACL</name>
<comment type="similarity">
    <text evidence="4">Belongs to the Nudix hydrolase family.</text>
</comment>
<dbReference type="Proteomes" id="UP001597343">
    <property type="component" value="Unassembled WGS sequence"/>
</dbReference>
<dbReference type="PROSITE" id="PS00893">
    <property type="entry name" value="NUDIX_BOX"/>
    <property type="match status" value="1"/>
</dbReference>
<dbReference type="InterPro" id="IPR020476">
    <property type="entry name" value="Nudix_hydrolase"/>
</dbReference>
<comment type="caution">
    <text evidence="6">The sequence shown here is derived from an EMBL/GenBank/DDBJ whole genome shotgun (WGS) entry which is preliminary data.</text>
</comment>